<dbReference type="CDD" id="cd05243">
    <property type="entry name" value="SDR_a5"/>
    <property type="match status" value="1"/>
</dbReference>
<protein>
    <submittedName>
        <fullName evidence="2">SDR family oxidoreductase</fullName>
    </submittedName>
</protein>
<accession>A0ABS5LCY3</accession>
<evidence type="ECO:0000259" key="1">
    <source>
        <dbReference type="Pfam" id="PF13460"/>
    </source>
</evidence>
<dbReference type="EMBL" id="JAGVRK010000001">
    <property type="protein sequence ID" value="MBS2968585.1"/>
    <property type="molecule type" value="Genomic_DNA"/>
</dbReference>
<proteinExistence type="predicted"/>
<sequence>MKVLIAGANGSTGRLVIDKAVKQGYQPIAMIRDPKQAEELEQKGAQTVIADLEGDVSEAVQLADAVIFAAGSGSSTGDDKTIAIDQDGAKKLIDAAKKHKVKKFVMLSSIGTDSPERAPEEMKLYLRSKAVADEYLRNAEISYTIVRPGALTDDEGKGKIAASKSVNPEGSIPREDVAEVLVSCLSEPSAQNQTFEIISGDRDISEAIQSIM</sequence>
<dbReference type="Pfam" id="PF13460">
    <property type="entry name" value="NAD_binding_10"/>
    <property type="match status" value="1"/>
</dbReference>
<dbReference type="Proteomes" id="UP000682403">
    <property type="component" value="Unassembled WGS sequence"/>
</dbReference>
<organism evidence="2 3">
    <name type="scientific">Metabacillus flavus</name>
    <dbReference type="NCBI Taxonomy" id="2823519"/>
    <lineage>
        <taxon>Bacteria</taxon>
        <taxon>Bacillati</taxon>
        <taxon>Bacillota</taxon>
        <taxon>Bacilli</taxon>
        <taxon>Bacillales</taxon>
        <taxon>Bacillaceae</taxon>
        <taxon>Metabacillus</taxon>
    </lineage>
</organism>
<dbReference type="InterPro" id="IPR016040">
    <property type="entry name" value="NAD(P)-bd_dom"/>
</dbReference>
<dbReference type="PANTHER" id="PTHR15020">
    <property type="entry name" value="FLAVIN REDUCTASE-RELATED"/>
    <property type="match status" value="1"/>
</dbReference>
<dbReference type="RefSeq" id="WP_211557510.1">
    <property type="nucleotide sequence ID" value="NZ_JAGVRK010000001.1"/>
</dbReference>
<evidence type="ECO:0000313" key="3">
    <source>
        <dbReference type="Proteomes" id="UP000682403"/>
    </source>
</evidence>
<dbReference type="SUPFAM" id="SSF51735">
    <property type="entry name" value="NAD(P)-binding Rossmann-fold domains"/>
    <property type="match status" value="1"/>
</dbReference>
<dbReference type="InterPro" id="IPR036291">
    <property type="entry name" value="NAD(P)-bd_dom_sf"/>
</dbReference>
<dbReference type="Gene3D" id="3.40.50.720">
    <property type="entry name" value="NAD(P)-binding Rossmann-like Domain"/>
    <property type="match status" value="1"/>
</dbReference>
<comment type="caution">
    <text evidence="2">The sequence shown here is derived from an EMBL/GenBank/DDBJ whole genome shotgun (WGS) entry which is preliminary data.</text>
</comment>
<evidence type="ECO:0000313" key="2">
    <source>
        <dbReference type="EMBL" id="MBS2968585.1"/>
    </source>
</evidence>
<keyword evidence="3" id="KW-1185">Reference proteome</keyword>
<feature type="domain" description="NAD(P)-binding" evidence="1">
    <location>
        <begin position="7"/>
        <end position="188"/>
    </location>
</feature>
<name>A0ABS5LCY3_9BACI</name>
<reference evidence="2 3" key="1">
    <citation type="submission" date="2021-04" db="EMBL/GenBank/DDBJ databases">
        <title>Metabacillus sp. strain KIGAM252 whole genome sequence.</title>
        <authorList>
            <person name="Seo M.-J."/>
            <person name="Cho E.-S."/>
            <person name="Hwang C.Y."/>
            <person name="Yoon D.J."/>
        </authorList>
    </citation>
    <scope>NUCLEOTIDE SEQUENCE [LARGE SCALE GENOMIC DNA]</scope>
    <source>
        <strain evidence="2 3">KIGAM252</strain>
    </source>
</reference>
<gene>
    <name evidence="2" type="ORF">J9317_07420</name>
</gene>
<dbReference type="PANTHER" id="PTHR15020:SF50">
    <property type="entry name" value="UPF0659 PROTEIN YMR090W"/>
    <property type="match status" value="1"/>
</dbReference>